<comment type="caution">
    <text evidence="4">The sequence shown here is derived from an EMBL/GenBank/DDBJ whole genome shotgun (WGS) entry which is preliminary data.</text>
</comment>
<evidence type="ECO:0000313" key="4">
    <source>
        <dbReference type="EMBL" id="KAB1642401.1"/>
    </source>
</evidence>
<dbReference type="InterPro" id="IPR002347">
    <property type="entry name" value="SDR_fam"/>
</dbReference>
<dbReference type="RefSeq" id="WP_158048669.1">
    <property type="nucleotide sequence ID" value="NZ_WAJR01000002.1"/>
</dbReference>
<dbReference type="Pfam" id="PF00106">
    <property type="entry name" value="adh_short"/>
    <property type="match status" value="1"/>
</dbReference>
<evidence type="ECO:0000256" key="1">
    <source>
        <dbReference type="ARBA" id="ARBA00006484"/>
    </source>
</evidence>
<evidence type="ECO:0000256" key="3">
    <source>
        <dbReference type="RuleBase" id="RU000363"/>
    </source>
</evidence>
<dbReference type="OrthoDB" id="3178062at2"/>
<dbReference type="PIRSF" id="PIRSF000126">
    <property type="entry name" value="11-beta-HSD1"/>
    <property type="match status" value="1"/>
</dbReference>
<dbReference type="AlphaFoldDB" id="A0A6N6NU17"/>
<dbReference type="SUPFAM" id="SSF51735">
    <property type="entry name" value="NAD(P)-binding Rossmann-fold domains"/>
    <property type="match status" value="1"/>
</dbReference>
<proteinExistence type="inferred from homology"/>
<dbReference type="GeneID" id="98657066"/>
<protein>
    <submittedName>
        <fullName evidence="4">SDR family oxidoreductase</fullName>
    </submittedName>
</protein>
<dbReference type="PRINTS" id="PR00081">
    <property type="entry name" value="GDHRDH"/>
</dbReference>
<dbReference type="EMBL" id="WAJR01000002">
    <property type="protein sequence ID" value="KAB1642401.1"/>
    <property type="molecule type" value="Genomic_DNA"/>
</dbReference>
<dbReference type="Proteomes" id="UP000468668">
    <property type="component" value="Unassembled WGS sequence"/>
</dbReference>
<dbReference type="Gene3D" id="3.40.50.720">
    <property type="entry name" value="NAD(P)-binding Rossmann-like Domain"/>
    <property type="match status" value="1"/>
</dbReference>
<gene>
    <name evidence="4" type="ORF">F8C90_01445</name>
</gene>
<evidence type="ECO:0000256" key="2">
    <source>
        <dbReference type="ARBA" id="ARBA00023002"/>
    </source>
</evidence>
<dbReference type="PANTHER" id="PTHR44196:SF2">
    <property type="entry name" value="SHORT-CHAIN DEHYDROGENASE-RELATED"/>
    <property type="match status" value="1"/>
</dbReference>
<dbReference type="PANTHER" id="PTHR44196">
    <property type="entry name" value="DEHYDROGENASE/REDUCTASE SDR FAMILY MEMBER 7B"/>
    <property type="match status" value="1"/>
</dbReference>
<keyword evidence="2" id="KW-0560">Oxidoreductase</keyword>
<name>A0A6N6NU17_9ACTN</name>
<dbReference type="GO" id="GO:0016020">
    <property type="term" value="C:membrane"/>
    <property type="evidence" value="ECO:0007669"/>
    <property type="project" value="TreeGrafter"/>
</dbReference>
<dbReference type="GO" id="GO:0016491">
    <property type="term" value="F:oxidoreductase activity"/>
    <property type="evidence" value="ECO:0007669"/>
    <property type="project" value="UniProtKB-KW"/>
</dbReference>
<evidence type="ECO:0000313" key="5">
    <source>
        <dbReference type="Proteomes" id="UP000468668"/>
    </source>
</evidence>
<dbReference type="PRINTS" id="PR00080">
    <property type="entry name" value="SDRFAMILY"/>
</dbReference>
<dbReference type="InterPro" id="IPR036291">
    <property type="entry name" value="NAD(P)-bd_dom_sf"/>
</dbReference>
<accession>A0A6N6NU17</accession>
<sequence length="264" mass="28106">MGTKDWKTALVTGGAGGLGFELARQCAARGMDVVLVGRNEERLVEAAAQLEFEHNIKAHVVVCDLAKVGAAAKVSARVREVGLVVDVLVNNAGFGYDARFVESDMARQRELILTNDLALVELVGEFAPDMAARKCGGILNVASVAGFMPGPDMATYYASKAFVQSFSQAIHVELRRAGVHVSTLCPGPVRTAFWENADAAHTPISRIALDAPFVASEGFNALCRNKALCVPGALAKTIVFATRLAPRGFVARTAAALQRPRKKK</sequence>
<comment type="similarity">
    <text evidence="1 3">Belongs to the short-chain dehydrogenases/reductases (SDR) family.</text>
</comment>
<reference evidence="4 5" key="1">
    <citation type="submission" date="2019-09" db="EMBL/GenBank/DDBJ databases">
        <title>Whole genome shotgun sequencing (WGS) of Ellagibacter isourolithinifaciens DSM 104140(T) and Adlercreutzia muris DSM 29508(T).</title>
        <authorList>
            <person name="Stoll D.A."/>
            <person name="Danylec N."/>
            <person name="Huch M."/>
        </authorList>
    </citation>
    <scope>NUCLEOTIDE SEQUENCE [LARGE SCALE GENOMIC DNA]</scope>
    <source>
        <strain evidence="4 5">DSM 104140</strain>
    </source>
</reference>
<keyword evidence="5" id="KW-1185">Reference proteome</keyword>
<organism evidence="4 5">
    <name type="scientific">Ellagibacter isourolithinifaciens</name>
    <dbReference type="NCBI Taxonomy" id="2137581"/>
    <lineage>
        <taxon>Bacteria</taxon>
        <taxon>Bacillati</taxon>
        <taxon>Actinomycetota</taxon>
        <taxon>Coriobacteriia</taxon>
        <taxon>Eggerthellales</taxon>
        <taxon>Eggerthellaceae</taxon>
        <taxon>Ellagibacter</taxon>
    </lineage>
</organism>